<dbReference type="Proteomes" id="UP001234178">
    <property type="component" value="Unassembled WGS sequence"/>
</dbReference>
<protein>
    <submittedName>
        <fullName evidence="1">Uncharacterized protein</fullName>
    </submittedName>
</protein>
<evidence type="ECO:0000313" key="1">
    <source>
        <dbReference type="EMBL" id="KAK4003349.1"/>
    </source>
</evidence>
<proteinExistence type="predicted"/>
<reference evidence="1 2" key="1">
    <citation type="journal article" date="2023" name="Nucleic Acids Res.">
        <title>The hologenome of Daphnia magna reveals possible DNA methylation and microbiome-mediated evolution of the host genome.</title>
        <authorList>
            <person name="Chaturvedi A."/>
            <person name="Li X."/>
            <person name="Dhandapani V."/>
            <person name="Marshall H."/>
            <person name="Kissane S."/>
            <person name="Cuenca-Cambronero M."/>
            <person name="Asole G."/>
            <person name="Calvet F."/>
            <person name="Ruiz-Romero M."/>
            <person name="Marangio P."/>
            <person name="Guigo R."/>
            <person name="Rago D."/>
            <person name="Mirbahai L."/>
            <person name="Eastwood N."/>
            <person name="Colbourne J.K."/>
            <person name="Zhou J."/>
            <person name="Mallon E."/>
            <person name="Orsini L."/>
        </authorList>
    </citation>
    <scope>NUCLEOTIDE SEQUENCE [LARGE SCALE GENOMIC DNA]</scope>
    <source>
        <strain evidence="1">LRV0_1</strain>
    </source>
</reference>
<organism evidence="1 2">
    <name type="scientific">Daphnia magna</name>
    <dbReference type="NCBI Taxonomy" id="35525"/>
    <lineage>
        <taxon>Eukaryota</taxon>
        <taxon>Metazoa</taxon>
        <taxon>Ecdysozoa</taxon>
        <taxon>Arthropoda</taxon>
        <taxon>Crustacea</taxon>
        <taxon>Branchiopoda</taxon>
        <taxon>Diplostraca</taxon>
        <taxon>Cladocera</taxon>
        <taxon>Anomopoda</taxon>
        <taxon>Daphniidae</taxon>
        <taxon>Daphnia</taxon>
    </lineage>
</organism>
<gene>
    <name evidence="1" type="ORF">OUZ56_005117</name>
</gene>
<evidence type="ECO:0000313" key="2">
    <source>
        <dbReference type="Proteomes" id="UP001234178"/>
    </source>
</evidence>
<accession>A0ABQ9YRV4</accession>
<comment type="caution">
    <text evidence="1">The sequence shown here is derived from an EMBL/GenBank/DDBJ whole genome shotgun (WGS) entry which is preliminary data.</text>
</comment>
<keyword evidence="2" id="KW-1185">Reference proteome</keyword>
<dbReference type="EMBL" id="JAOYFB010000001">
    <property type="protein sequence ID" value="KAK4003349.1"/>
    <property type="molecule type" value="Genomic_DNA"/>
</dbReference>
<sequence length="82" mass="9186">MNHKAKDVADEWNLSSVTIVCRDDDENLSRLTDATMAPSNGDLRLKDGGVNFERSPVIHQPRQGRCWSSEADVDDALRVRTC</sequence>
<name>A0ABQ9YRV4_9CRUS</name>